<evidence type="ECO:0000313" key="2">
    <source>
        <dbReference type="Proteomes" id="UP000515125"/>
    </source>
</evidence>
<gene>
    <name evidence="3" type="primary">LOC34620626</name>
</gene>
<accession>A0A6P6S269</accession>
<name>A0A6P6S269_9EIME</name>
<organism evidence="2 3">
    <name type="scientific">Cyclospora cayetanensis</name>
    <dbReference type="NCBI Taxonomy" id="88456"/>
    <lineage>
        <taxon>Eukaryota</taxon>
        <taxon>Sar</taxon>
        <taxon>Alveolata</taxon>
        <taxon>Apicomplexa</taxon>
        <taxon>Conoidasida</taxon>
        <taxon>Coccidia</taxon>
        <taxon>Eucoccidiorida</taxon>
        <taxon>Eimeriorina</taxon>
        <taxon>Eimeriidae</taxon>
        <taxon>Cyclospora</taxon>
    </lineage>
</organism>
<dbReference type="PANTHER" id="PTHR38745">
    <property type="entry name" value="PHOSPHATASE, PUTATIVE-RELATED"/>
    <property type="match status" value="1"/>
</dbReference>
<dbReference type="Gene3D" id="3.90.190.10">
    <property type="entry name" value="Protein tyrosine phosphatase superfamily"/>
    <property type="match status" value="1"/>
</dbReference>
<feature type="region of interest" description="Disordered" evidence="1">
    <location>
        <begin position="258"/>
        <end position="279"/>
    </location>
</feature>
<dbReference type="OrthoDB" id="332170at2759"/>
<dbReference type="PANTHER" id="PTHR38745:SF2">
    <property type="entry name" value="TYROSINE SPECIFIC PROTEIN PHOSPHATASES DOMAIN-CONTAINING PROTEIN"/>
    <property type="match status" value="1"/>
</dbReference>
<evidence type="ECO:0000313" key="3">
    <source>
        <dbReference type="RefSeq" id="XP_026193762.1"/>
    </source>
</evidence>
<feature type="region of interest" description="Disordered" evidence="1">
    <location>
        <begin position="205"/>
        <end position="243"/>
    </location>
</feature>
<dbReference type="SUPFAM" id="SSF52799">
    <property type="entry name" value="(Phosphotyrosine protein) phosphatases II"/>
    <property type="match status" value="1"/>
</dbReference>
<protein>
    <submittedName>
        <fullName evidence="3">Uncharacterized protein LOC34620626</fullName>
    </submittedName>
</protein>
<sequence>MRYLDAELIFRPSSPVSCQTCLFQAPVALAIAFASAWCQQTATRAGFRFHNGVGCLRRQPDPPDGGNKAARLPQYCRSASGLSEKQKRRGWRWSVAFPTRLNEKCELNREICLLENNTSSVPIAVVQHWPLYGESVNPYDVPEDRRVAMAKNLPHWSGDFLDQRVDVLFSQIHLGVVADDKAHSAAAHAAAAVAVSAFPAGGATATADEQKADEQTADQQTADEQTADQQTADQQTADQRSEAAAAAAAAAAAVSTPPSLASKDGAAAANSSSDYSDYSSSDYSDYSSKRAPIVLMHCHHGRDRTGLIAGAYKMKYLGFSLAEAWMDNRALGMQLFEAINSLMWYCLYLERELGLPTKCYNLYAAEDGGAAFISNGKGLTDLPWLPSKLVSQPPEAQVPQQEEQLPEGVHSGAALSGRGDSQPQASREEAGSFLSAEGEYHDGTALAAGEAQAVLTPAEAEAVVAAAAFSSRRRDH</sequence>
<dbReference type="Proteomes" id="UP000515125">
    <property type="component" value="Unplaced"/>
</dbReference>
<feature type="region of interest" description="Disordered" evidence="1">
    <location>
        <begin position="390"/>
        <end position="436"/>
    </location>
</feature>
<dbReference type="RefSeq" id="XP_026193762.1">
    <property type="nucleotide sequence ID" value="XM_026337977.1"/>
</dbReference>
<dbReference type="InterPro" id="IPR016130">
    <property type="entry name" value="Tyr_Pase_AS"/>
</dbReference>
<proteinExistence type="predicted"/>
<dbReference type="AlphaFoldDB" id="A0A6P6S269"/>
<dbReference type="PROSITE" id="PS00383">
    <property type="entry name" value="TYR_PHOSPHATASE_1"/>
    <property type="match status" value="1"/>
</dbReference>
<feature type="compositionally biased region" description="Low complexity" evidence="1">
    <location>
        <begin position="392"/>
        <end position="407"/>
    </location>
</feature>
<evidence type="ECO:0000256" key="1">
    <source>
        <dbReference type="SAM" id="MobiDB-lite"/>
    </source>
</evidence>
<dbReference type="GeneID" id="34620626"/>
<dbReference type="InterPro" id="IPR029021">
    <property type="entry name" value="Prot-tyrosine_phosphatase-like"/>
</dbReference>
<reference evidence="3" key="1">
    <citation type="submission" date="2025-08" db="UniProtKB">
        <authorList>
            <consortium name="RefSeq"/>
        </authorList>
    </citation>
    <scope>IDENTIFICATION</scope>
</reference>
<feature type="compositionally biased region" description="Low complexity" evidence="1">
    <location>
        <begin position="217"/>
        <end position="243"/>
    </location>
</feature>
<keyword evidence="2" id="KW-1185">Reference proteome</keyword>